<dbReference type="Pfam" id="PF01805">
    <property type="entry name" value="Surp"/>
    <property type="match status" value="1"/>
</dbReference>
<evidence type="ECO:0000313" key="5">
    <source>
        <dbReference type="Proteomes" id="UP000799766"/>
    </source>
</evidence>
<accession>A0A6A6P1C1</accession>
<dbReference type="Gene3D" id="1.25.40.90">
    <property type="match status" value="1"/>
</dbReference>
<dbReference type="Proteomes" id="UP000799766">
    <property type="component" value="Unassembled WGS sequence"/>
</dbReference>
<feature type="region of interest" description="Disordered" evidence="2">
    <location>
        <begin position="680"/>
        <end position="820"/>
    </location>
</feature>
<evidence type="ECO:0000259" key="3">
    <source>
        <dbReference type="PROSITE" id="PS51391"/>
    </source>
</evidence>
<name>A0A6A6P1C1_9PEZI</name>
<evidence type="ECO:0000256" key="2">
    <source>
        <dbReference type="SAM" id="MobiDB-lite"/>
    </source>
</evidence>
<feature type="compositionally biased region" description="Low complexity" evidence="2">
    <location>
        <begin position="291"/>
        <end position="300"/>
    </location>
</feature>
<feature type="region of interest" description="Disordered" evidence="2">
    <location>
        <begin position="1"/>
        <end position="45"/>
    </location>
</feature>
<feature type="region of interest" description="Disordered" evidence="2">
    <location>
        <begin position="562"/>
        <end position="583"/>
    </location>
</feature>
<dbReference type="GO" id="GO:0003723">
    <property type="term" value="F:RNA binding"/>
    <property type="evidence" value="ECO:0007669"/>
    <property type="project" value="UniProtKB-KW"/>
</dbReference>
<feature type="compositionally biased region" description="Basic and acidic residues" evidence="2">
    <location>
        <begin position="88"/>
        <end position="99"/>
    </location>
</feature>
<dbReference type="EMBL" id="MU001679">
    <property type="protein sequence ID" value="KAF2457756.1"/>
    <property type="molecule type" value="Genomic_DNA"/>
</dbReference>
<keyword evidence="1" id="KW-0694">RNA-binding</keyword>
<dbReference type="PANTHER" id="PTHR23140">
    <property type="entry name" value="RNA PROCESSING PROTEIN LD23810P"/>
    <property type="match status" value="1"/>
</dbReference>
<dbReference type="SUPFAM" id="SSF109905">
    <property type="entry name" value="Surp module (SWAP domain)"/>
    <property type="match status" value="1"/>
</dbReference>
<dbReference type="AlphaFoldDB" id="A0A6A6P1C1"/>
<feature type="region of interest" description="Disordered" evidence="2">
    <location>
        <begin position="291"/>
        <end position="339"/>
    </location>
</feature>
<dbReference type="PANTHER" id="PTHR23140:SF0">
    <property type="entry name" value="U2 SNRNP-ASSOCIATED SURP MOTIF-CONTAINING PROTEIN"/>
    <property type="match status" value="1"/>
</dbReference>
<feature type="compositionally biased region" description="Basic and acidic residues" evidence="2">
    <location>
        <begin position="27"/>
        <end position="45"/>
    </location>
</feature>
<feature type="compositionally biased region" description="Low complexity" evidence="2">
    <location>
        <begin position="10"/>
        <end position="23"/>
    </location>
</feature>
<feature type="domain" description="CID" evidence="3">
    <location>
        <begin position="493"/>
        <end position="681"/>
    </location>
</feature>
<dbReference type="InterPro" id="IPR000061">
    <property type="entry name" value="Surp"/>
</dbReference>
<feature type="compositionally biased region" description="Acidic residues" evidence="2">
    <location>
        <begin position="462"/>
        <end position="474"/>
    </location>
</feature>
<dbReference type="GO" id="GO:0006396">
    <property type="term" value="P:RNA processing"/>
    <property type="evidence" value="ECO:0007669"/>
    <property type="project" value="InterPro"/>
</dbReference>
<feature type="compositionally biased region" description="Low complexity" evidence="2">
    <location>
        <begin position="315"/>
        <end position="331"/>
    </location>
</feature>
<proteinExistence type="predicted"/>
<dbReference type="InterPro" id="IPR006569">
    <property type="entry name" value="CID_dom"/>
</dbReference>
<feature type="region of interest" description="Disordered" evidence="2">
    <location>
        <begin position="462"/>
        <end position="486"/>
    </location>
</feature>
<evidence type="ECO:0000256" key="1">
    <source>
        <dbReference type="ARBA" id="ARBA00022884"/>
    </source>
</evidence>
<protein>
    <recommendedName>
        <fullName evidence="3">CID domain-containing protein</fullName>
    </recommendedName>
</protein>
<dbReference type="Gene3D" id="1.10.10.790">
    <property type="entry name" value="Surp module"/>
    <property type="match status" value="1"/>
</dbReference>
<evidence type="ECO:0000313" key="4">
    <source>
        <dbReference type="EMBL" id="KAF2457756.1"/>
    </source>
</evidence>
<dbReference type="PROSITE" id="PS51391">
    <property type="entry name" value="CID"/>
    <property type="match status" value="1"/>
</dbReference>
<dbReference type="GO" id="GO:0005634">
    <property type="term" value="C:nucleus"/>
    <property type="evidence" value="ECO:0007669"/>
    <property type="project" value="TreeGrafter"/>
</dbReference>
<feature type="compositionally biased region" description="Acidic residues" evidence="2">
    <location>
        <begin position="720"/>
        <end position="772"/>
    </location>
</feature>
<dbReference type="InterPro" id="IPR035967">
    <property type="entry name" value="SWAP/Surp_sf"/>
</dbReference>
<sequence>MPSPPPPPSSSKYAALSSKLSAPTKKSLFERQKAEAEAKRAREAAETAAIYDEFVRSLGDDAHERGGLGHPSSRSQYSGPPLSGPRKRPYDVFESERTGKRPGGIFGPDDSDDEHDDGVKASATYGGNKKESSWTGQASQLDAKTMFKTASDDEDEIAAAEAKAAERAAPKLTIHMSQLPPGTSQSVIRNLIPDNLVVDNVRAIPPPAEPEGTERRSASAIVTFAKDTPASVVDNAASAIHNKYMGFGFYLDASRHLSTAALDSKLTSASSLLKSSTSLPFGAQLLPPSGPGSLAGSLSRAPPPRSDRFAPPPSYGGSSSTYNSASLSSTPQHPPAAVVIRPPSDINQIRLIHRVVEGVFRHGPEVEAGLMALPDVQQSEKFAFLWDARSVAGMWYRWRLWTLVRDAVPEGEEEDPDPARRLAARGPPTVQFFDAGPAFISPEKRKLEFEYVTKLEDFVDDTDYNSSDESDDEEPARAGGGGIAGDENEKAYLGPLRYAKLLHLIRRLPTSTARLRRGDVARVSAFAVENATRGADEVVHTLINNVFRPLSWSAVNAAAGPSKAANANGEADPEDPDAASGKEDPSGAKLIALYLVSDLLSCAATCGLRGAWRYRPLLEAELRRRHVFGHLGRLDRDLKWGRFRSDRWRAAVGKVFGLWDEWNVFMKDVLEGMKEEFAKPPLTKEEEQEERERREREERARWRRVDSEGAKRESEKREDVDGEPMEMNDADGMPMEEDDADGVPMEDDYDADGIPMEDDDADGIPMEEDEPEVSVKPTTENDKGVNTESEGVMGKEETAAAKAKRNRMKAEDMFADSDEE</sequence>
<keyword evidence="5" id="KW-1185">Reference proteome</keyword>
<dbReference type="OrthoDB" id="377209at2759"/>
<feature type="compositionally biased region" description="Basic and acidic residues" evidence="2">
    <location>
        <begin position="680"/>
        <end position="719"/>
    </location>
</feature>
<dbReference type="InterPro" id="IPR008942">
    <property type="entry name" value="ENTH_VHS"/>
</dbReference>
<reference evidence="4" key="1">
    <citation type="journal article" date="2020" name="Stud. Mycol.">
        <title>101 Dothideomycetes genomes: a test case for predicting lifestyles and emergence of pathogens.</title>
        <authorList>
            <person name="Haridas S."/>
            <person name="Albert R."/>
            <person name="Binder M."/>
            <person name="Bloem J."/>
            <person name="Labutti K."/>
            <person name="Salamov A."/>
            <person name="Andreopoulos B."/>
            <person name="Baker S."/>
            <person name="Barry K."/>
            <person name="Bills G."/>
            <person name="Bluhm B."/>
            <person name="Cannon C."/>
            <person name="Castanera R."/>
            <person name="Culley D."/>
            <person name="Daum C."/>
            <person name="Ezra D."/>
            <person name="Gonzalez J."/>
            <person name="Henrissat B."/>
            <person name="Kuo A."/>
            <person name="Liang C."/>
            <person name="Lipzen A."/>
            <person name="Lutzoni F."/>
            <person name="Magnuson J."/>
            <person name="Mondo S."/>
            <person name="Nolan M."/>
            <person name="Ohm R."/>
            <person name="Pangilinan J."/>
            <person name="Park H.-J."/>
            <person name="Ramirez L."/>
            <person name="Alfaro M."/>
            <person name="Sun H."/>
            <person name="Tritt A."/>
            <person name="Yoshinaga Y."/>
            <person name="Zwiers L.-H."/>
            <person name="Turgeon B."/>
            <person name="Goodwin S."/>
            <person name="Spatafora J."/>
            <person name="Crous P."/>
            <person name="Grigoriev I."/>
        </authorList>
    </citation>
    <scope>NUCLEOTIDE SEQUENCE</scope>
    <source>
        <strain evidence="4">ATCC 16933</strain>
    </source>
</reference>
<feature type="region of interest" description="Disordered" evidence="2">
    <location>
        <begin position="60"/>
        <end position="138"/>
    </location>
</feature>
<organism evidence="4 5">
    <name type="scientific">Lineolata rhizophorae</name>
    <dbReference type="NCBI Taxonomy" id="578093"/>
    <lineage>
        <taxon>Eukaryota</taxon>
        <taxon>Fungi</taxon>
        <taxon>Dikarya</taxon>
        <taxon>Ascomycota</taxon>
        <taxon>Pezizomycotina</taxon>
        <taxon>Dothideomycetes</taxon>
        <taxon>Dothideomycetes incertae sedis</taxon>
        <taxon>Lineolatales</taxon>
        <taxon>Lineolataceae</taxon>
        <taxon>Lineolata</taxon>
    </lineage>
</organism>
<gene>
    <name evidence="4" type="ORF">BDY21DRAFT_390437</name>
</gene>
<dbReference type="InterPro" id="IPR051485">
    <property type="entry name" value="SR-CTD_assoc_factor"/>
</dbReference>